<evidence type="ECO:0000313" key="4">
    <source>
        <dbReference type="Proteomes" id="UP000518752"/>
    </source>
</evidence>
<keyword evidence="4" id="KW-1185">Reference proteome</keyword>
<dbReference type="InterPro" id="IPR000999">
    <property type="entry name" value="RNase_III_dom"/>
</dbReference>
<accession>A0A8H5HST1</accession>
<dbReference type="GO" id="GO:0006396">
    <property type="term" value="P:RNA processing"/>
    <property type="evidence" value="ECO:0007669"/>
    <property type="project" value="InterPro"/>
</dbReference>
<dbReference type="CDD" id="cd00593">
    <property type="entry name" value="RIBOc"/>
    <property type="match status" value="1"/>
</dbReference>
<sequence>MSTPVLPPLPKIEGDVDLTLTVFTHSSLSGQSSNQNLYNADRLSELGQQALNLATTVYLYEKRPPLNSRDIGIQRENELNVSAINLWLEQYDLKTKLRAAPESGIYENPQMKKFFCTYVGAVFLNKGIKAVENWISQLLDPNFEPSYSASSSTPSQQPPNYYHNAPAPTSDPPPLPPAPSSFPITNSLSWLTLATVNQTASQKHVSITYQAEPTGPSHTPTWTARCLSKV</sequence>
<feature type="compositionally biased region" description="Low complexity" evidence="1">
    <location>
        <begin position="146"/>
        <end position="159"/>
    </location>
</feature>
<dbReference type="SMART" id="SM00535">
    <property type="entry name" value="RIBOc"/>
    <property type="match status" value="1"/>
</dbReference>
<dbReference type="GO" id="GO:0004525">
    <property type="term" value="F:ribonuclease III activity"/>
    <property type="evidence" value="ECO:0007669"/>
    <property type="project" value="InterPro"/>
</dbReference>
<dbReference type="EMBL" id="JAACJN010000029">
    <property type="protein sequence ID" value="KAF5388594.1"/>
    <property type="molecule type" value="Genomic_DNA"/>
</dbReference>
<feature type="domain" description="RNase III" evidence="2">
    <location>
        <begin position="12"/>
        <end position="127"/>
    </location>
</feature>
<gene>
    <name evidence="3" type="ORF">D9757_004685</name>
</gene>
<evidence type="ECO:0000256" key="1">
    <source>
        <dbReference type="SAM" id="MobiDB-lite"/>
    </source>
</evidence>
<feature type="region of interest" description="Disordered" evidence="1">
    <location>
        <begin position="146"/>
        <end position="179"/>
    </location>
</feature>
<dbReference type="AlphaFoldDB" id="A0A8H5HST1"/>
<name>A0A8H5HST1_9AGAR</name>
<dbReference type="PROSITE" id="PS50142">
    <property type="entry name" value="RNASE_3_2"/>
    <property type="match status" value="1"/>
</dbReference>
<reference evidence="3 4" key="1">
    <citation type="journal article" date="2020" name="ISME J.">
        <title>Uncovering the hidden diversity of litter-decomposition mechanisms in mushroom-forming fungi.</title>
        <authorList>
            <person name="Floudas D."/>
            <person name="Bentzer J."/>
            <person name="Ahren D."/>
            <person name="Johansson T."/>
            <person name="Persson P."/>
            <person name="Tunlid A."/>
        </authorList>
    </citation>
    <scope>NUCLEOTIDE SEQUENCE [LARGE SCALE GENOMIC DNA]</scope>
    <source>
        <strain evidence="3 4">CBS 406.79</strain>
    </source>
</reference>
<comment type="caution">
    <text evidence="3">The sequence shown here is derived from an EMBL/GenBank/DDBJ whole genome shotgun (WGS) entry which is preliminary data.</text>
</comment>
<dbReference type="Proteomes" id="UP000518752">
    <property type="component" value="Unassembled WGS sequence"/>
</dbReference>
<dbReference type="Gene3D" id="1.10.1520.10">
    <property type="entry name" value="Ribonuclease III domain"/>
    <property type="match status" value="1"/>
</dbReference>
<feature type="compositionally biased region" description="Pro residues" evidence="1">
    <location>
        <begin position="169"/>
        <end position="179"/>
    </location>
</feature>
<dbReference type="SUPFAM" id="SSF69065">
    <property type="entry name" value="RNase III domain-like"/>
    <property type="match status" value="1"/>
</dbReference>
<dbReference type="InterPro" id="IPR036389">
    <property type="entry name" value="RNase_III_sf"/>
</dbReference>
<evidence type="ECO:0000313" key="3">
    <source>
        <dbReference type="EMBL" id="KAF5388594.1"/>
    </source>
</evidence>
<proteinExistence type="predicted"/>
<organism evidence="3 4">
    <name type="scientific">Collybiopsis confluens</name>
    <dbReference type="NCBI Taxonomy" id="2823264"/>
    <lineage>
        <taxon>Eukaryota</taxon>
        <taxon>Fungi</taxon>
        <taxon>Dikarya</taxon>
        <taxon>Basidiomycota</taxon>
        <taxon>Agaricomycotina</taxon>
        <taxon>Agaricomycetes</taxon>
        <taxon>Agaricomycetidae</taxon>
        <taxon>Agaricales</taxon>
        <taxon>Marasmiineae</taxon>
        <taxon>Omphalotaceae</taxon>
        <taxon>Collybiopsis</taxon>
    </lineage>
</organism>
<dbReference type="OrthoDB" id="3353871at2759"/>
<evidence type="ECO:0000259" key="2">
    <source>
        <dbReference type="PROSITE" id="PS50142"/>
    </source>
</evidence>
<protein>
    <recommendedName>
        <fullName evidence="2">RNase III domain-containing protein</fullName>
    </recommendedName>
</protein>